<dbReference type="EMBL" id="JAACXV010015942">
    <property type="protein sequence ID" value="KAF7264783.1"/>
    <property type="molecule type" value="Genomic_DNA"/>
</dbReference>
<proteinExistence type="predicted"/>
<reference evidence="2" key="1">
    <citation type="submission" date="2020-08" db="EMBL/GenBank/DDBJ databases">
        <title>Genome sequencing and assembly of the red palm weevil Rhynchophorus ferrugineus.</title>
        <authorList>
            <person name="Dias G.B."/>
            <person name="Bergman C.M."/>
            <person name="Manee M."/>
        </authorList>
    </citation>
    <scope>NUCLEOTIDE SEQUENCE</scope>
    <source>
        <strain evidence="2">AA-2017</strain>
        <tissue evidence="2">Whole larva</tissue>
    </source>
</reference>
<dbReference type="Proteomes" id="UP000625711">
    <property type="component" value="Unassembled WGS sequence"/>
</dbReference>
<comment type="caution">
    <text evidence="2">The sequence shown here is derived from an EMBL/GenBank/DDBJ whole genome shotgun (WGS) entry which is preliminary data.</text>
</comment>
<protein>
    <submittedName>
        <fullName evidence="2">Uncharacterized protein</fullName>
    </submittedName>
</protein>
<name>A0A834HNX9_RHYFE</name>
<feature type="region of interest" description="Disordered" evidence="1">
    <location>
        <begin position="17"/>
        <end position="53"/>
    </location>
</feature>
<organism evidence="2 3">
    <name type="scientific">Rhynchophorus ferrugineus</name>
    <name type="common">Red palm weevil</name>
    <name type="synonym">Curculio ferrugineus</name>
    <dbReference type="NCBI Taxonomy" id="354439"/>
    <lineage>
        <taxon>Eukaryota</taxon>
        <taxon>Metazoa</taxon>
        <taxon>Ecdysozoa</taxon>
        <taxon>Arthropoda</taxon>
        <taxon>Hexapoda</taxon>
        <taxon>Insecta</taxon>
        <taxon>Pterygota</taxon>
        <taxon>Neoptera</taxon>
        <taxon>Endopterygota</taxon>
        <taxon>Coleoptera</taxon>
        <taxon>Polyphaga</taxon>
        <taxon>Cucujiformia</taxon>
        <taxon>Curculionidae</taxon>
        <taxon>Dryophthorinae</taxon>
        <taxon>Rhynchophorus</taxon>
    </lineage>
</organism>
<gene>
    <name evidence="2" type="ORF">GWI33_022359</name>
</gene>
<evidence type="ECO:0000313" key="2">
    <source>
        <dbReference type="EMBL" id="KAF7264783.1"/>
    </source>
</evidence>
<sequence>MDFVIDPTNDSVFVTRSAREPKKVKGAATENLSRSAESTRHQTKHTPTQSSQVNIQRGACSVCLLRRVRWRGSTSGRWHLRSGNYDAPQTPPARNLSRFKSFNLFCRNF</sequence>
<dbReference type="AlphaFoldDB" id="A0A834HNX9"/>
<evidence type="ECO:0000256" key="1">
    <source>
        <dbReference type="SAM" id="MobiDB-lite"/>
    </source>
</evidence>
<keyword evidence="3" id="KW-1185">Reference proteome</keyword>
<evidence type="ECO:0000313" key="3">
    <source>
        <dbReference type="Proteomes" id="UP000625711"/>
    </source>
</evidence>
<accession>A0A834HNX9</accession>